<evidence type="ECO:0000259" key="2">
    <source>
        <dbReference type="Pfam" id="PF01979"/>
    </source>
</evidence>
<dbReference type="Gene3D" id="3.20.20.140">
    <property type="entry name" value="Metal-dependent hydrolases"/>
    <property type="match status" value="1"/>
</dbReference>
<dbReference type="Proteomes" id="UP000031980">
    <property type="component" value="Unassembled WGS sequence"/>
</dbReference>
<comment type="caution">
    <text evidence="3">The sequence shown here is derived from an EMBL/GenBank/DDBJ whole genome shotgun (WGS) entry which is preliminary data.</text>
</comment>
<accession>A0A0C3RDY2</accession>
<evidence type="ECO:0000313" key="3">
    <source>
        <dbReference type="EMBL" id="KIO44581.1"/>
    </source>
</evidence>
<dbReference type="SUPFAM" id="SSF51338">
    <property type="entry name" value="Composite domain of metallo-dependent hydrolases"/>
    <property type="match status" value="2"/>
</dbReference>
<dbReference type="AlphaFoldDB" id="A0A0C3RDY2"/>
<feature type="chain" id="PRO_5043118896" description="Amidohydrolase-related domain-containing protein" evidence="1">
    <location>
        <begin position="22"/>
        <end position="442"/>
    </location>
</feature>
<dbReference type="SUPFAM" id="SSF51556">
    <property type="entry name" value="Metallo-dependent hydrolases"/>
    <property type="match status" value="1"/>
</dbReference>
<dbReference type="Gene3D" id="2.30.40.10">
    <property type="entry name" value="Urease, subunit C, domain 1"/>
    <property type="match status" value="1"/>
</dbReference>
<sequence>MKIFRLILPLMITLWYSTSKAEPTQDQIIIITNVNVWDGIGNSLKNNYQVLIVGNHIKQVAPRVTIPAGAKIIDGKGNTLIPGLSDAHLHLMFTMPMDKAYNNANWAYLAIRATKMAEQFLMQGFTTIRDMGGPVQGLKQAIDEGLIPGPRIYPSGAIISQTAGHGDMRNPNDMNPHWTGNNANFFQLQGWSYIVDGRSEILNAVRENFRHGATQVKMMAGGGITSKSDPIHTIQFTQEELEAGVQAASDWGTYVGVHVYTPAAIIRALNAGVKSIEHGQLINEEAMKMIKEKDAFLVPQSYWTMRDPATSSNPQKFLEVRKGAENEMNLAKKYGVKVAFGSDVFGNLGIAPQSMAEFTSRVRWYTPVEVLKQATSLNAELFALSGKLNPYPDGELGVIKEGAYADLLIYEGNPLQDIQVVVDFQKNLKFIMKDGKIYKNEL</sequence>
<protein>
    <recommendedName>
        <fullName evidence="2">Amidohydrolase-related domain-containing protein</fullName>
    </recommendedName>
</protein>
<dbReference type="GO" id="GO:0016810">
    <property type="term" value="F:hydrolase activity, acting on carbon-nitrogen (but not peptide) bonds"/>
    <property type="evidence" value="ECO:0007669"/>
    <property type="project" value="InterPro"/>
</dbReference>
<reference evidence="3 4" key="1">
    <citation type="submission" date="2014-07" db="EMBL/GenBank/DDBJ databases">
        <title>Porphyromonadaceae bacterium OUH 308042 = ATCC BAA-2681 = DSM 28342 draft genome.</title>
        <authorList>
            <person name="Sydenham T.V."/>
            <person name="Hasman H."/>
            <person name="Justensen U.S."/>
        </authorList>
    </citation>
    <scope>NUCLEOTIDE SEQUENCE [LARGE SCALE GENOMIC DNA]</scope>
    <source>
        <strain evidence="3 4">OUH 308042</strain>
    </source>
</reference>
<keyword evidence="4" id="KW-1185">Reference proteome</keyword>
<dbReference type="EMBL" id="JPIU01000039">
    <property type="protein sequence ID" value="KIO44581.1"/>
    <property type="molecule type" value="Genomic_DNA"/>
</dbReference>
<keyword evidence="1" id="KW-0732">Signal</keyword>
<dbReference type="PANTHER" id="PTHR43135:SF3">
    <property type="entry name" value="ALPHA-D-RIBOSE 1-METHYLPHOSPHONATE 5-TRIPHOSPHATE DIPHOSPHATASE"/>
    <property type="match status" value="1"/>
</dbReference>
<dbReference type="InterPro" id="IPR051781">
    <property type="entry name" value="Metallo-dep_Hydrolase"/>
</dbReference>
<name>A0A0C3RDY2_9PORP</name>
<dbReference type="PANTHER" id="PTHR43135">
    <property type="entry name" value="ALPHA-D-RIBOSE 1-METHYLPHOSPHONATE 5-TRIPHOSPHATE DIPHOSPHATASE"/>
    <property type="match status" value="1"/>
</dbReference>
<feature type="signal peptide" evidence="1">
    <location>
        <begin position="1"/>
        <end position="21"/>
    </location>
</feature>
<evidence type="ECO:0000313" key="4">
    <source>
        <dbReference type="Proteomes" id="UP000031980"/>
    </source>
</evidence>
<dbReference type="CDD" id="cd01299">
    <property type="entry name" value="Met_dep_hydrolase_A"/>
    <property type="match status" value="1"/>
</dbReference>
<dbReference type="Pfam" id="PF01979">
    <property type="entry name" value="Amidohydro_1"/>
    <property type="match status" value="1"/>
</dbReference>
<dbReference type="InterPro" id="IPR057744">
    <property type="entry name" value="OTAase-like"/>
</dbReference>
<dbReference type="OrthoDB" id="9797498at2"/>
<dbReference type="RefSeq" id="WP_041505299.1">
    <property type="nucleotide sequence ID" value="NZ_JPIU01000039.1"/>
</dbReference>
<organism evidence="3 4">
    <name type="scientific">Sanguibacteroides justesenii</name>
    <dbReference type="NCBI Taxonomy" id="1547597"/>
    <lineage>
        <taxon>Bacteria</taxon>
        <taxon>Pseudomonadati</taxon>
        <taxon>Bacteroidota</taxon>
        <taxon>Bacteroidia</taxon>
        <taxon>Bacteroidales</taxon>
        <taxon>Porphyromonadaceae</taxon>
        <taxon>Sanguibacteroides</taxon>
    </lineage>
</organism>
<gene>
    <name evidence="3" type="ORF">BA92_10380</name>
</gene>
<dbReference type="InterPro" id="IPR006680">
    <property type="entry name" value="Amidohydro-rel"/>
</dbReference>
<proteinExistence type="predicted"/>
<dbReference type="InterPro" id="IPR011059">
    <property type="entry name" value="Metal-dep_hydrolase_composite"/>
</dbReference>
<feature type="domain" description="Amidohydrolase-related" evidence="2">
    <location>
        <begin position="79"/>
        <end position="437"/>
    </location>
</feature>
<evidence type="ECO:0000256" key="1">
    <source>
        <dbReference type="SAM" id="SignalP"/>
    </source>
</evidence>
<dbReference type="InterPro" id="IPR032466">
    <property type="entry name" value="Metal_Hydrolase"/>
</dbReference>